<feature type="compositionally biased region" description="Basic and acidic residues" evidence="1">
    <location>
        <begin position="45"/>
        <end position="70"/>
    </location>
</feature>
<comment type="caution">
    <text evidence="3">The sequence shown here is derived from an EMBL/GenBank/DDBJ whole genome shotgun (WGS) entry which is preliminary data.</text>
</comment>
<keyword evidence="4" id="KW-1185">Reference proteome</keyword>
<protein>
    <submittedName>
        <fullName evidence="3">Uncharacterized protein</fullName>
    </submittedName>
</protein>
<reference evidence="3" key="2">
    <citation type="submission" date="2020-09" db="EMBL/GenBank/DDBJ databases">
        <authorList>
            <person name="Sun Q."/>
            <person name="Kim S."/>
        </authorList>
    </citation>
    <scope>NUCLEOTIDE SEQUENCE</scope>
    <source>
        <strain evidence="3">KCTC 12711</strain>
    </source>
</reference>
<dbReference type="AlphaFoldDB" id="A0A918RUW4"/>
<evidence type="ECO:0000256" key="2">
    <source>
        <dbReference type="SAM" id="SignalP"/>
    </source>
</evidence>
<reference evidence="3" key="1">
    <citation type="journal article" date="2014" name="Int. J. Syst. Evol. Microbiol.">
        <title>Complete genome sequence of Corynebacterium casei LMG S-19264T (=DSM 44701T), isolated from a smear-ripened cheese.</title>
        <authorList>
            <consortium name="US DOE Joint Genome Institute (JGI-PGF)"/>
            <person name="Walter F."/>
            <person name="Albersmeier A."/>
            <person name="Kalinowski J."/>
            <person name="Ruckert C."/>
        </authorList>
    </citation>
    <scope>NUCLEOTIDE SEQUENCE</scope>
    <source>
        <strain evidence="3">KCTC 12711</strain>
    </source>
</reference>
<organism evidence="3 4">
    <name type="scientific">Arenicella chitinivorans</name>
    <dbReference type="NCBI Taxonomy" id="1329800"/>
    <lineage>
        <taxon>Bacteria</taxon>
        <taxon>Pseudomonadati</taxon>
        <taxon>Pseudomonadota</taxon>
        <taxon>Gammaproteobacteria</taxon>
        <taxon>Arenicellales</taxon>
        <taxon>Arenicellaceae</taxon>
        <taxon>Arenicella</taxon>
    </lineage>
</organism>
<feature type="chain" id="PRO_5037525242" evidence="2">
    <location>
        <begin position="20"/>
        <end position="89"/>
    </location>
</feature>
<dbReference type="Proteomes" id="UP000614811">
    <property type="component" value="Unassembled WGS sequence"/>
</dbReference>
<evidence type="ECO:0000313" key="4">
    <source>
        <dbReference type="Proteomes" id="UP000614811"/>
    </source>
</evidence>
<feature type="compositionally biased region" description="Low complexity" evidence="1">
    <location>
        <begin position="23"/>
        <end position="44"/>
    </location>
</feature>
<name>A0A918RUW4_9GAMM</name>
<feature type="signal peptide" evidence="2">
    <location>
        <begin position="1"/>
        <end position="19"/>
    </location>
</feature>
<proteinExistence type="predicted"/>
<dbReference type="RefSeq" id="WP_189400907.1">
    <property type="nucleotide sequence ID" value="NZ_BMXA01000003.1"/>
</dbReference>
<keyword evidence="2" id="KW-0732">Signal</keyword>
<accession>A0A918RUW4</accession>
<gene>
    <name evidence="3" type="ORF">GCM10008090_22040</name>
</gene>
<sequence length="89" mass="9766">MVKHTLFFLLMVWCATALAQIPSNDSDLPASDSSADTATDTAGDAAERERELARQEEARAREAAKKRDDNYVPSEEISDDLPAPFPVDI</sequence>
<feature type="region of interest" description="Disordered" evidence="1">
    <location>
        <begin position="23"/>
        <end position="89"/>
    </location>
</feature>
<evidence type="ECO:0000256" key="1">
    <source>
        <dbReference type="SAM" id="MobiDB-lite"/>
    </source>
</evidence>
<evidence type="ECO:0000313" key="3">
    <source>
        <dbReference type="EMBL" id="GHA11839.1"/>
    </source>
</evidence>
<dbReference type="EMBL" id="BMXA01000003">
    <property type="protein sequence ID" value="GHA11839.1"/>
    <property type="molecule type" value="Genomic_DNA"/>
</dbReference>